<evidence type="ECO:0000313" key="5">
    <source>
        <dbReference type="EMBL" id="ETW21078.1"/>
    </source>
</evidence>
<organism evidence="5 6">
    <name type="scientific">Plasmodium falciparum Vietnam Oak-Knoll</name>
    <name type="common">FVO</name>
    <dbReference type="NCBI Taxonomy" id="1036723"/>
    <lineage>
        <taxon>Eukaryota</taxon>
        <taxon>Sar</taxon>
        <taxon>Alveolata</taxon>
        <taxon>Apicomplexa</taxon>
        <taxon>Aconoidasida</taxon>
        <taxon>Haemosporida</taxon>
        <taxon>Plasmodiidae</taxon>
        <taxon>Plasmodium</taxon>
        <taxon>Plasmodium (Laverania)</taxon>
    </lineage>
</organism>
<dbReference type="GO" id="GO:0007023">
    <property type="term" value="P:post-chaperonin tubulin folding pathway"/>
    <property type="evidence" value="ECO:0007669"/>
    <property type="project" value="UniProtKB-UniRule"/>
</dbReference>
<protein>
    <recommendedName>
        <fullName evidence="3">Tubulin-specific chaperone A</fullName>
    </recommendedName>
</protein>
<sequence>MEYMALELKLLKINHGAVRRLLKELIFYEEEEKELRSKLNTLKDENKGENEIKRAKDILEETVKVVPHINSSLQKSLKKLYETVYEKFPDILEINDKKVGISKKCTEEELKELFKTNYEEFRNEINIINQTLENVFLHIKDATLPSSKKSVISEPVLYQMEECIDI</sequence>
<keyword evidence="3" id="KW-0206">Cytoskeleton</keyword>
<dbReference type="Pfam" id="PF02970">
    <property type="entry name" value="TBCA"/>
    <property type="match status" value="1"/>
</dbReference>
<dbReference type="SMR" id="A0A024VDH7"/>
<dbReference type="PANTHER" id="PTHR21500">
    <property type="entry name" value="TUBULIN-SPECIFIC CHAPERONE A"/>
    <property type="match status" value="1"/>
</dbReference>
<dbReference type="SUPFAM" id="SSF46988">
    <property type="entry name" value="Tubulin chaperone cofactor A"/>
    <property type="match status" value="1"/>
</dbReference>
<keyword evidence="4" id="KW-0175">Coiled coil</keyword>
<evidence type="ECO:0000256" key="3">
    <source>
        <dbReference type="RuleBase" id="RU364030"/>
    </source>
</evidence>
<gene>
    <name evidence="5" type="ORF">PFFVO_00082</name>
</gene>
<evidence type="ECO:0000313" key="6">
    <source>
        <dbReference type="Proteomes" id="UP000030690"/>
    </source>
</evidence>
<dbReference type="AlphaFoldDB" id="A0A024VDH7"/>
<name>A0A024VDH7_PLAFA</name>
<comment type="subunit">
    <text evidence="3">Supercomplex made of cofactors A to E. Cofactors A and D function by capturing and stabilizing tubulin in a quasi-native conformation. Cofactor E binds to the cofactor D-tubulin complex; interaction with cofactor C then causes the release of tubulin polypeptides that are committed to the native state.</text>
</comment>
<accession>A0A024VDH7</accession>
<dbReference type="Gene3D" id="1.20.58.90">
    <property type="match status" value="1"/>
</dbReference>
<dbReference type="OrthoDB" id="296187at2759"/>
<evidence type="ECO:0000256" key="4">
    <source>
        <dbReference type="SAM" id="Coils"/>
    </source>
</evidence>
<reference evidence="5 6" key="2">
    <citation type="submission" date="2013-02" db="EMBL/GenBank/DDBJ databases">
        <title>The Genome Sequence of Plasmodium falciparum Vietnam Oak-Knoll (FVO).</title>
        <authorList>
            <consortium name="The Broad Institute Genome Sequencing Platform"/>
            <consortium name="The Broad Institute Genome Sequencing Center for Infectious Disease"/>
            <person name="Neafsey D."/>
            <person name="Cheeseman I."/>
            <person name="Volkman S."/>
            <person name="Adams J."/>
            <person name="Walker B."/>
            <person name="Young S.K."/>
            <person name="Zeng Q."/>
            <person name="Gargeya S."/>
            <person name="Fitzgerald M."/>
            <person name="Haas B."/>
            <person name="Abouelleil A."/>
            <person name="Alvarado L."/>
            <person name="Arachchi H.M."/>
            <person name="Berlin A.M."/>
            <person name="Chapman S.B."/>
            <person name="Dewar J."/>
            <person name="Goldberg J."/>
            <person name="Griggs A."/>
            <person name="Gujja S."/>
            <person name="Hansen M."/>
            <person name="Howarth C."/>
            <person name="Imamovic A."/>
            <person name="Larimer J."/>
            <person name="McCowan C."/>
            <person name="Murphy C."/>
            <person name="Neiman D."/>
            <person name="Pearson M."/>
            <person name="Priest M."/>
            <person name="Roberts A."/>
            <person name="Saif S."/>
            <person name="Shea T."/>
            <person name="Sisk P."/>
            <person name="Sykes S."/>
            <person name="Wortman J."/>
            <person name="Nusbaum C."/>
            <person name="Birren B."/>
        </authorList>
    </citation>
    <scope>NUCLEOTIDE SEQUENCE [LARGE SCALE GENOMIC DNA]</scope>
    <source>
        <strain evidence="6">Vietnam Oak-Knoll (FVO)</strain>
    </source>
</reference>
<dbReference type="GO" id="GO:0005874">
    <property type="term" value="C:microtubule"/>
    <property type="evidence" value="ECO:0007669"/>
    <property type="project" value="UniProtKB-KW"/>
</dbReference>
<evidence type="ECO:0000256" key="1">
    <source>
        <dbReference type="ARBA" id="ARBA00006806"/>
    </source>
</evidence>
<dbReference type="GO" id="GO:0005829">
    <property type="term" value="C:cytosol"/>
    <property type="evidence" value="ECO:0007669"/>
    <property type="project" value="TreeGrafter"/>
</dbReference>
<comment type="subcellular location">
    <subcellularLocation>
        <location evidence="3">Cytoplasm</location>
        <location evidence="3">Cytoskeleton</location>
    </subcellularLocation>
</comment>
<dbReference type="InterPro" id="IPR036126">
    <property type="entry name" value="TBCA_sf"/>
</dbReference>
<keyword evidence="3" id="KW-0493">Microtubule</keyword>
<evidence type="ECO:0000256" key="2">
    <source>
        <dbReference type="ARBA" id="ARBA00023186"/>
    </source>
</evidence>
<feature type="coiled-coil region" evidence="4">
    <location>
        <begin position="18"/>
        <end position="52"/>
    </location>
</feature>
<dbReference type="GO" id="GO:0007021">
    <property type="term" value="P:tubulin complex assembly"/>
    <property type="evidence" value="ECO:0007669"/>
    <property type="project" value="UniProtKB-UniRule"/>
</dbReference>
<keyword evidence="2 3" id="KW-0143">Chaperone</keyword>
<dbReference type="Proteomes" id="UP000030690">
    <property type="component" value="Unassembled WGS sequence"/>
</dbReference>
<proteinExistence type="inferred from homology"/>
<dbReference type="InterPro" id="IPR004226">
    <property type="entry name" value="TBCA"/>
</dbReference>
<dbReference type="EMBL" id="KI925007">
    <property type="protein sequence ID" value="ETW21078.1"/>
    <property type="molecule type" value="Genomic_DNA"/>
</dbReference>
<reference evidence="5 6" key="1">
    <citation type="submission" date="2013-02" db="EMBL/GenBank/DDBJ databases">
        <title>The Genome Annotation of Plasmodium falciparum Vietnam Oak-Knoll (FVO).</title>
        <authorList>
            <consortium name="The Broad Institute Genome Sequencing Platform"/>
            <consortium name="The Broad Institute Genome Sequencing Center for Infectious Disease"/>
            <person name="Neafsey D."/>
            <person name="Hoffman S."/>
            <person name="Volkman S."/>
            <person name="Rosenthal P."/>
            <person name="Walker B."/>
            <person name="Young S.K."/>
            <person name="Zeng Q."/>
            <person name="Gargeya S."/>
            <person name="Fitzgerald M."/>
            <person name="Haas B."/>
            <person name="Abouelleil A."/>
            <person name="Allen A.W."/>
            <person name="Alvarado L."/>
            <person name="Arachchi H.M."/>
            <person name="Berlin A.M."/>
            <person name="Chapman S.B."/>
            <person name="Gainer-Dewar J."/>
            <person name="Goldberg J."/>
            <person name="Griggs A."/>
            <person name="Gujja S."/>
            <person name="Hansen M."/>
            <person name="Howarth C."/>
            <person name="Imamovic A."/>
            <person name="Ireland A."/>
            <person name="Larimer J."/>
            <person name="McCowan C."/>
            <person name="Murphy C."/>
            <person name="Pearson M."/>
            <person name="Poon T.W."/>
            <person name="Priest M."/>
            <person name="Roberts A."/>
            <person name="Saif S."/>
            <person name="Shea T."/>
            <person name="Sisk P."/>
            <person name="Sykes S."/>
            <person name="Wortman J."/>
            <person name="Nusbaum C."/>
            <person name="Birren B."/>
        </authorList>
    </citation>
    <scope>NUCLEOTIDE SEQUENCE [LARGE SCALE GENOMIC DNA]</scope>
    <source>
        <strain evidence="6">Vietnam Oak-Knoll (FVO)</strain>
    </source>
</reference>
<comment type="similarity">
    <text evidence="1 3">Belongs to the TBCA family.</text>
</comment>
<keyword evidence="3" id="KW-0963">Cytoplasm</keyword>
<dbReference type="PANTHER" id="PTHR21500:SF0">
    <property type="entry name" value="TUBULIN-SPECIFIC CHAPERONE A"/>
    <property type="match status" value="1"/>
</dbReference>
<dbReference type="GO" id="GO:0048487">
    <property type="term" value="F:beta-tubulin binding"/>
    <property type="evidence" value="ECO:0007669"/>
    <property type="project" value="InterPro"/>
</dbReference>